<evidence type="ECO:0000256" key="1">
    <source>
        <dbReference type="ARBA" id="ARBA00007409"/>
    </source>
</evidence>
<comment type="similarity">
    <text evidence="1">Belongs to the GST superfamily.</text>
</comment>
<dbReference type="SUPFAM" id="SSF52833">
    <property type="entry name" value="Thioredoxin-like"/>
    <property type="match status" value="1"/>
</dbReference>
<protein>
    <submittedName>
        <fullName evidence="3">Glutathione S-transferase-1</fullName>
    </submittedName>
</protein>
<gene>
    <name evidence="3" type="ORF">CSIM01_04431</name>
</gene>
<dbReference type="PROSITE" id="PS50404">
    <property type="entry name" value="GST_NTER"/>
    <property type="match status" value="1"/>
</dbReference>
<dbReference type="PANTHER" id="PTHR44051">
    <property type="entry name" value="GLUTATHIONE S-TRANSFERASE-RELATED"/>
    <property type="match status" value="1"/>
</dbReference>
<feature type="domain" description="GST N-terminal" evidence="2">
    <location>
        <begin position="1"/>
        <end position="65"/>
    </location>
</feature>
<evidence type="ECO:0000313" key="4">
    <source>
        <dbReference type="Proteomes" id="UP000070328"/>
    </source>
</evidence>
<dbReference type="InterPro" id="IPR036249">
    <property type="entry name" value="Thioredoxin-like_sf"/>
</dbReference>
<dbReference type="Pfam" id="PF02798">
    <property type="entry name" value="GST_N"/>
    <property type="match status" value="1"/>
</dbReference>
<dbReference type="AlphaFoldDB" id="A0A135T7L1"/>
<dbReference type="GO" id="GO:0016740">
    <property type="term" value="F:transferase activity"/>
    <property type="evidence" value="ECO:0007669"/>
    <property type="project" value="UniProtKB-KW"/>
</dbReference>
<evidence type="ECO:0000313" key="3">
    <source>
        <dbReference type="EMBL" id="KXH44127.1"/>
    </source>
</evidence>
<dbReference type="OrthoDB" id="422574at2759"/>
<proteinExistence type="inferred from homology"/>
<keyword evidence="3" id="KW-0808">Transferase</keyword>
<dbReference type="InterPro" id="IPR004045">
    <property type="entry name" value="Glutathione_S-Trfase_N"/>
</dbReference>
<dbReference type="Gene3D" id="1.20.1050.10">
    <property type="match status" value="1"/>
</dbReference>
<comment type="caution">
    <text evidence="3">The sequence shown here is derived from an EMBL/GenBank/DDBJ whole genome shotgun (WGS) entry which is preliminary data.</text>
</comment>
<dbReference type="PANTHER" id="PTHR44051:SF23">
    <property type="entry name" value="GLUTATHIONE S-TRANSFERASE-LIKE PROTEIN TPCF"/>
    <property type="match status" value="1"/>
</dbReference>
<dbReference type="EMBL" id="JFBX01000255">
    <property type="protein sequence ID" value="KXH44127.1"/>
    <property type="molecule type" value="Genomic_DNA"/>
</dbReference>
<accession>A0A135T7L1</accession>
<keyword evidence="4" id="KW-1185">Reference proteome</keyword>
<evidence type="ECO:0000259" key="2">
    <source>
        <dbReference type="PROSITE" id="PS50404"/>
    </source>
</evidence>
<dbReference type="InterPro" id="IPR036282">
    <property type="entry name" value="Glutathione-S-Trfase_C_sf"/>
</dbReference>
<sequence>MQPLVLYSHSHGPNPWKLRRSQARDLHFAEPNGRLPSIVDPNTGIKLWESDAIVEYLIDQCECRQWLFFQVSGQAPYYGQASWFINFHPEKVQSAVDRYIKEMHRVNNVLDKVLRQGTFKES</sequence>
<name>A0A135T7L1_9PEZI</name>
<organism evidence="3 4">
    <name type="scientific">Colletotrichum simmondsii</name>
    <dbReference type="NCBI Taxonomy" id="703756"/>
    <lineage>
        <taxon>Eukaryota</taxon>
        <taxon>Fungi</taxon>
        <taxon>Dikarya</taxon>
        <taxon>Ascomycota</taxon>
        <taxon>Pezizomycotina</taxon>
        <taxon>Sordariomycetes</taxon>
        <taxon>Hypocreomycetidae</taxon>
        <taxon>Glomerellales</taxon>
        <taxon>Glomerellaceae</taxon>
        <taxon>Colletotrichum</taxon>
        <taxon>Colletotrichum acutatum species complex</taxon>
    </lineage>
</organism>
<reference evidence="3 4" key="1">
    <citation type="submission" date="2014-02" db="EMBL/GenBank/DDBJ databases">
        <title>The genome sequence of Colletotrichum simmondsii CBS122122.</title>
        <authorList>
            <person name="Baroncelli R."/>
            <person name="Thon M.R."/>
        </authorList>
    </citation>
    <scope>NUCLEOTIDE SEQUENCE [LARGE SCALE GENOMIC DNA]</scope>
    <source>
        <strain evidence="3 4">CBS122122</strain>
    </source>
</reference>
<dbReference type="SUPFAM" id="SSF47616">
    <property type="entry name" value="GST C-terminal domain-like"/>
    <property type="match status" value="1"/>
</dbReference>
<dbReference type="Proteomes" id="UP000070328">
    <property type="component" value="Unassembled WGS sequence"/>
</dbReference>
<dbReference type="Gene3D" id="3.40.30.10">
    <property type="entry name" value="Glutaredoxin"/>
    <property type="match status" value="1"/>
</dbReference>